<accession>A0A7R8W6N1</accession>
<dbReference type="GO" id="GO:0005930">
    <property type="term" value="C:axoneme"/>
    <property type="evidence" value="ECO:0007669"/>
    <property type="project" value="UniProtKB-SubCell"/>
</dbReference>
<dbReference type="Pfam" id="PF01593">
    <property type="entry name" value="Amino_oxidase"/>
    <property type="match status" value="1"/>
</dbReference>
<reference evidence="14" key="1">
    <citation type="submission" date="2020-11" db="EMBL/GenBank/DDBJ databases">
        <authorList>
            <person name="Tran Van P."/>
        </authorList>
    </citation>
    <scope>NUCLEOTIDE SEQUENCE</scope>
</reference>
<dbReference type="PANTHER" id="PTHR15454:SF73">
    <property type="entry name" value="DYNEIN AXONEMAL LIGHT CHAIN 1"/>
    <property type="match status" value="1"/>
</dbReference>
<gene>
    <name evidence="14" type="ORF">CTOB1V02_LOCUS1569</name>
</gene>
<proteinExistence type="inferred from homology"/>
<feature type="compositionally biased region" description="Acidic residues" evidence="12">
    <location>
        <begin position="217"/>
        <end position="231"/>
    </location>
</feature>
<dbReference type="PANTHER" id="PTHR15454">
    <property type="entry name" value="NISCHARIN RELATED"/>
    <property type="match status" value="1"/>
</dbReference>
<feature type="non-terminal residue" evidence="14">
    <location>
        <position position="1"/>
    </location>
</feature>
<dbReference type="SUPFAM" id="SSF52058">
    <property type="entry name" value="L domain-like"/>
    <property type="match status" value="1"/>
</dbReference>
<keyword evidence="8" id="KW-0206">Cytoskeleton</keyword>
<evidence type="ECO:0000256" key="2">
    <source>
        <dbReference type="ARBA" id="ARBA00022490"/>
    </source>
</evidence>
<dbReference type="GO" id="GO:0036158">
    <property type="term" value="P:outer dynein arm assembly"/>
    <property type="evidence" value="ECO:0007669"/>
    <property type="project" value="TreeGrafter"/>
</dbReference>
<dbReference type="GO" id="GO:0043014">
    <property type="term" value="F:alpha-tubulin binding"/>
    <property type="evidence" value="ECO:0007669"/>
    <property type="project" value="TreeGrafter"/>
</dbReference>
<evidence type="ECO:0000256" key="5">
    <source>
        <dbReference type="ARBA" id="ARBA00022737"/>
    </source>
</evidence>
<comment type="similarity">
    <text evidence="10">Belongs to the dynein light chain LC1-type family.</text>
</comment>
<keyword evidence="3" id="KW-0433">Leucine-rich repeat</keyword>
<comment type="subcellular location">
    <subcellularLocation>
        <location evidence="1">Cytoplasm</location>
        <location evidence="1">Cytoskeleton</location>
        <location evidence="1">Cilium axoneme</location>
    </subcellularLocation>
</comment>
<dbReference type="EMBL" id="OB660226">
    <property type="protein sequence ID" value="CAD7223588.1"/>
    <property type="molecule type" value="Genomic_DNA"/>
</dbReference>
<name>A0A7R8W6N1_9CRUS</name>
<dbReference type="GO" id="GO:0005874">
    <property type="term" value="C:microtubule"/>
    <property type="evidence" value="ECO:0007669"/>
    <property type="project" value="UniProtKB-KW"/>
</dbReference>
<evidence type="ECO:0000256" key="7">
    <source>
        <dbReference type="ARBA" id="ARBA00023175"/>
    </source>
</evidence>
<dbReference type="Gene3D" id="3.80.10.10">
    <property type="entry name" value="Ribonuclease Inhibitor"/>
    <property type="match status" value="1"/>
</dbReference>
<dbReference type="OrthoDB" id="266138at2759"/>
<dbReference type="InterPro" id="IPR001611">
    <property type="entry name" value="Leu-rich_rpt"/>
</dbReference>
<keyword evidence="7" id="KW-0505">Motor protein</keyword>
<evidence type="ECO:0000256" key="11">
    <source>
        <dbReference type="ARBA" id="ARBA00049760"/>
    </source>
</evidence>
<dbReference type="GO" id="GO:0016491">
    <property type="term" value="F:oxidoreductase activity"/>
    <property type="evidence" value="ECO:0007669"/>
    <property type="project" value="InterPro"/>
</dbReference>
<dbReference type="InterPro" id="IPR025875">
    <property type="entry name" value="Leu-rich_rpt_4"/>
</dbReference>
<keyword evidence="6" id="KW-0243">Dynein</keyword>
<dbReference type="InterPro" id="IPR002937">
    <property type="entry name" value="Amino_oxidase"/>
</dbReference>
<evidence type="ECO:0000256" key="3">
    <source>
        <dbReference type="ARBA" id="ARBA00022614"/>
    </source>
</evidence>
<evidence type="ECO:0000313" key="14">
    <source>
        <dbReference type="EMBL" id="CAD7223588.1"/>
    </source>
</evidence>
<dbReference type="SUPFAM" id="SSF51905">
    <property type="entry name" value="FAD/NAD(P)-binding domain"/>
    <property type="match status" value="1"/>
</dbReference>
<dbReference type="PROSITE" id="PS51450">
    <property type="entry name" value="LRR"/>
    <property type="match status" value="3"/>
</dbReference>
<dbReference type="Gene3D" id="3.50.50.60">
    <property type="entry name" value="FAD/NAD(P)-binding domain"/>
    <property type="match status" value="1"/>
</dbReference>
<dbReference type="Pfam" id="PF12799">
    <property type="entry name" value="LRR_4"/>
    <property type="match status" value="1"/>
</dbReference>
<dbReference type="Gene3D" id="3.90.660.10">
    <property type="match status" value="1"/>
</dbReference>
<organism evidence="14">
    <name type="scientific">Cyprideis torosa</name>
    <dbReference type="NCBI Taxonomy" id="163714"/>
    <lineage>
        <taxon>Eukaryota</taxon>
        <taxon>Metazoa</taxon>
        <taxon>Ecdysozoa</taxon>
        <taxon>Arthropoda</taxon>
        <taxon>Crustacea</taxon>
        <taxon>Oligostraca</taxon>
        <taxon>Ostracoda</taxon>
        <taxon>Podocopa</taxon>
        <taxon>Podocopida</taxon>
        <taxon>Cytherocopina</taxon>
        <taxon>Cytheroidea</taxon>
        <taxon>Cytherideidae</taxon>
        <taxon>Cyprideis</taxon>
    </lineage>
</organism>
<evidence type="ECO:0000256" key="4">
    <source>
        <dbReference type="ARBA" id="ARBA00022701"/>
    </source>
</evidence>
<keyword evidence="4" id="KW-0493">Microtubule</keyword>
<dbReference type="AlphaFoldDB" id="A0A7R8W6N1"/>
<dbReference type="GO" id="GO:0030286">
    <property type="term" value="C:dynein complex"/>
    <property type="evidence" value="ECO:0007669"/>
    <property type="project" value="UniProtKB-KW"/>
</dbReference>
<evidence type="ECO:0000256" key="6">
    <source>
        <dbReference type="ARBA" id="ARBA00023017"/>
    </source>
</evidence>
<evidence type="ECO:0000256" key="12">
    <source>
        <dbReference type="SAM" id="MobiDB-lite"/>
    </source>
</evidence>
<evidence type="ECO:0000256" key="9">
    <source>
        <dbReference type="ARBA" id="ARBA00023273"/>
    </source>
</evidence>
<dbReference type="GO" id="GO:0045504">
    <property type="term" value="F:dynein heavy chain binding"/>
    <property type="evidence" value="ECO:0007669"/>
    <property type="project" value="TreeGrafter"/>
</dbReference>
<evidence type="ECO:0000259" key="13">
    <source>
        <dbReference type="Pfam" id="PF01593"/>
    </source>
</evidence>
<sequence length="322" mass="36819">PKGMTIKDAFKRWEEINEGEEITEAAEVKLNGMYPPVEKMDSSLGSLVNVEYVLYVLKLSLSTNMVDKITGLQGLKNLRILSLGRNYIKSFSGLEAVAETLEQLWISYNQIEKLKGVQNLKNLRVLYMSNNLVKDWAEFDRLKELPKLEDLVFENNPLQLRYMNWHDWCLLGVLPRLPALVMLEGKPTVEAKKASEGGDLDRAQEEWLHEQAGAMKEEEEGDEERSEEEEEEHRSTCRRSLSIKKAGIIMTGNTVNRVFWSNRGTKLETTAGDYTCGWLIVTIPLGALKVNQCYMLLPDLPTWKSEAIDKIDMAKVNKLFME</sequence>
<evidence type="ECO:0000256" key="10">
    <source>
        <dbReference type="ARBA" id="ARBA00049659"/>
    </source>
</evidence>
<dbReference type="SMART" id="SM00365">
    <property type="entry name" value="LRR_SD22"/>
    <property type="match status" value="3"/>
</dbReference>
<keyword evidence="9" id="KW-0966">Cell projection</keyword>
<keyword evidence="2" id="KW-0963">Cytoplasm</keyword>
<feature type="domain" description="Amine oxidase" evidence="13">
    <location>
        <begin position="251"/>
        <end position="322"/>
    </location>
</feature>
<keyword evidence="5" id="KW-0677">Repeat</keyword>
<dbReference type="InterPro" id="IPR032675">
    <property type="entry name" value="LRR_dom_sf"/>
</dbReference>
<dbReference type="InterPro" id="IPR036188">
    <property type="entry name" value="FAD/NAD-bd_sf"/>
</dbReference>
<evidence type="ECO:0000256" key="1">
    <source>
        <dbReference type="ARBA" id="ARBA00004430"/>
    </source>
</evidence>
<evidence type="ECO:0000256" key="8">
    <source>
        <dbReference type="ARBA" id="ARBA00023212"/>
    </source>
</evidence>
<dbReference type="FunFam" id="3.80.10.10:FF:000049">
    <property type="entry name" value="Dynein light chain 1"/>
    <property type="match status" value="1"/>
</dbReference>
<feature type="region of interest" description="Disordered" evidence="12">
    <location>
        <begin position="212"/>
        <end position="236"/>
    </location>
</feature>
<protein>
    <recommendedName>
        <fullName evidence="11">Dynein axonemal light chain 1</fullName>
    </recommendedName>
</protein>